<dbReference type="GO" id="GO:0030145">
    <property type="term" value="F:manganese ion binding"/>
    <property type="evidence" value="ECO:0007669"/>
    <property type="project" value="TreeGrafter"/>
</dbReference>
<evidence type="ECO:0000313" key="6">
    <source>
        <dbReference type="EMBL" id="GGE52190.1"/>
    </source>
</evidence>
<dbReference type="PANTHER" id="PTHR43782">
    <property type="entry name" value="ARGINASE"/>
    <property type="match status" value="1"/>
</dbReference>
<dbReference type="SUPFAM" id="SSF52768">
    <property type="entry name" value="Arginase/deacetylase"/>
    <property type="match status" value="1"/>
</dbReference>
<evidence type="ECO:0000256" key="3">
    <source>
        <dbReference type="ARBA" id="ARBA00023211"/>
    </source>
</evidence>
<name>A0A8J2YL05_9RHOB</name>
<evidence type="ECO:0000313" key="7">
    <source>
        <dbReference type="Proteomes" id="UP000602745"/>
    </source>
</evidence>
<dbReference type="CDD" id="cd09999">
    <property type="entry name" value="Arginase-like_1"/>
    <property type="match status" value="1"/>
</dbReference>
<keyword evidence="7" id="KW-1185">Reference proteome</keyword>
<feature type="region of interest" description="Disordered" evidence="5">
    <location>
        <begin position="1"/>
        <end position="20"/>
    </location>
</feature>
<organism evidence="6 7">
    <name type="scientific">Agaricicola taiwanensis</name>
    <dbReference type="NCBI Taxonomy" id="591372"/>
    <lineage>
        <taxon>Bacteria</taxon>
        <taxon>Pseudomonadati</taxon>
        <taxon>Pseudomonadota</taxon>
        <taxon>Alphaproteobacteria</taxon>
        <taxon>Rhodobacterales</taxon>
        <taxon>Paracoccaceae</taxon>
        <taxon>Agaricicola</taxon>
    </lineage>
</organism>
<dbReference type="Pfam" id="PF00491">
    <property type="entry name" value="Arginase"/>
    <property type="match status" value="1"/>
</dbReference>
<evidence type="ECO:0000256" key="1">
    <source>
        <dbReference type="ARBA" id="ARBA00022723"/>
    </source>
</evidence>
<accession>A0A8J2YL05</accession>
<proteinExistence type="inferred from homology"/>
<keyword evidence="1" id="KW-0479">Metal-binding</keyword>
<dbReference type="InterPro" id="IPR023696">
    <property type="entry name" value="Ureohydrolase_dom_sf"/>
</dbReference>
<dbReference type="PANTHER" id="PTHR43782:SF3">
    <property type="entry name" value="ARGINASE"/>
    <property type="match status" value="1"/>
</dbReference>
<dbReference type="GO" id="GO:0005737">
    <property type="term" value="C:cytoplasm"/>
    <property type="evidence" value="ECO:0007669"/>
    <property type="project" value="TreeGrafter"/>
</dbReference>
<evidence type="ECO:0000256" key="5">
    <source>
        <dbReference type="SAM" id="MobiDB-lite"/>
    </source>
</evidence>
<comment type="similarity">
    <text evidence="4">Belongs to the arginase family.</text>
</comment>
<reference evidence="6" key="1">
    <citation type="journal article" date="2014" name="Int. J. Syst. Evol. Microbiol.">
        <title>Complete genome sequence of Corynebacterium casei LMG S-19264T (=DSM 44701T), isolated from a smear-ripened cheese.</title>
        <authorList>
            <consortium name="US DOE Joint Genome Institute (JGI-PGF)"/>
            <person name="Walter F."/>
            <person name="Albersmeier A."/>
            <person name="Kalinowski J."/>
            <person name="Ruckert C."/>
        </authorList>
    </citation>
    <scope>NUCLEOTIDE SEQUENCE</scope>
    <source>
        <strain evidence="6">CCM 7684</strain>
    </source>
</reference>
<comment type="caution">
    <text evidence="6">The sequence shown here is derived from an EMBL/GenBank/DDBJ whole genome shotgun (WGS) entry which is preliminary data.</text>
</comment>
<sequence length="326" mass="34726">MAAPLPEALPTAEPLLHPAHSATDWEPVEMTARRHAILEAPSSLGLTTDGVEDLPARLLALGLAERLDARHAGRMAVPAKDPAPDPDTGVLNARTIAAWSPELAAAIEAVLDAGGWPVVLGGDCTILMGSMLAFRRRGRHGLLFIDGNADFFQPEAEPNGEGASMDLAWVTGHGPELLSNLQGQGPLVRAEDVVAFAYRDHKDQEEYGSQPLPPELRAYDLPRLRHMGVERAAREAVDHLSRAGLDGFFIHLDADCLDDAIMPAVDFRLPGGLSPEELQTVLRIALESGRAVGIEVTIYNPRLDKDGSAGQLLVDILAAALGKGTA</sequence>
<evidence type="ECO:0000256" key="2">
    <source>
        <dbReference type="ARBA" id="ARBA00022801"/>
    </source>
</evidence>
<dbReference type="Proteomes" id="UP000602745">
    <property type="component" value="Unassembled WGS sequence"/>
</dbReference>
<dbReference type="InterPro" id="IPR006035">
    <property type="entry name" value="Ureohydrolase"/>
</dbReference>
<evidence type="ECO:0000256" key="4">
    <source>
        <dbReference type="PROSITE-ProRule" id="PRU00742"/>
    </source>
</evidence>
<dbReference type="AlphaFoldDB" id="A0A8J2YL05"/>
<dbReference type="Gene3D" id="3.40.800.10">
    <property type="entry name" value="Ureohydrolase domain"/>
    <property type="match status" value="1"/>
</dbReference>
<dbReference type="GO" id="GO:0004053">
    <property type="term" value="F:arginase activity"/>
    <property type="evidence" value="ECO:0007669"/>
    <property type="project" value="TreeGrafter"/>
</dbReference>
<keyword evidence="2" id="KW-0378">Hydrolase</keyword>
<dbReference type="PROSITE" id="PS51409">
    <property type="entry name" value="ARGINASE_2"/>
    <property type="match status" value="1"/>
</dbReference>
<keyword evidence="3" id="KW-0464">Manganese</keyword>
<dbReference type="EMBL" id="BMCP01000005">
    <property type="protein sequence ID" value="GGE52190.1"/>
    <property type="molecule type" value="Genomic_DNA"/>
</dbReference>
<reference evidence="6" key="2">
    <citation type="submission" date="2020-09" db="EMBL/GenBank/DDBJ databases">
        <authorList>
            <person name="Sun Q."/>
            <person name="Sedlacek I."/>
        </authorList>
    </citation>
    <scope>NUCLEOTIDE SEQUENCE</scope>
    <source>
        <strain evidence="6">CCM 7684</strain>
    </source>
</reference>
<protein>
    <submittedName>
        <fullName evidence="6">Arginase</fullName>
    </submittedName>
</protein>
<gene>
    <name evidence="6" type="primary">argI2</name>
    <name evidence="6" type="ORF">GCM10007276_31550</name>
</gene>